<protein>
    <submittedName>
        <fullName evidence="2">DMT family transporter</fullName>
    </submittedName>
    <submittedName>
        <fullName evidence="3">Transporter family-2 protein</fullName>
    </submittedName>
</protein>
<sequence length="144" mass="15162">MKLLFPLLALIGGIAVAIQSQVNGNLGRNVGVIEASFISFLIGTLALFFAVLFVGNGNLLAMASVPKWQLIGGLMGAIYVIILVFSVPKIGVAATLAGIIAGQMIMGAVIDHFGLFGGERFPVDAKKLLAIVLLFVSLYLFNQK</sequence>
<dbReference type="Pfam" id="PF04657">
    <property type="entry name" value="DMT_YdcZ"/>
    <property type="match status" value="1"/>
</dbReference>
<evidence type="ECO:0000313" key="3">
    <source>
        <dbReference type="EMBL" id="SDD82428.1"/>
    </source>
</evidence>
<feature type="transmembrane region" description="Helical" evidence="1">
    <location>
        <begin position="125"/>
        <end position="141"/>
    </location>
</feature>
<name>A0A1G6XW55_9BACL</name>
<reference evidence="2 5" key="2">
    <citation type="submission" date="2018-12" db="EMBL/GenBank/DDBJ databases">
        <title>Comparitive functional genomics of dry heat resistant strains isolated from the viking spacecraft.</title>
        <authorList>
            <person name="Seuylemezian A."/>
            <person name="Vaishampayan P."/>
        </authorList>
    </citation>
    <scope>NUCLEOTIDE SEQUENCE [LARGE SCALE GENOMIC DNA]</scope>
    <source>
        <strain evidence="2 5">M6-11</strain>
    </source>
</reference>
<keyword evidence="5" id="KW-1185">Reference proteome</keyword>
<feature type="transmembrane region" description="Helical" evidence="1">
    <location>
        <begin position="35"/>
        <end position="56"/>
    </location>
</feature>
<dbReference type="EMBL" id="RWGW01000020">
    <property type="protein sequence ID" value="RSK25135.1"/>
    <property type="molecule type" value="Genomic_DNA"/>
</dbReference>
<dbReference type="EMBL" id="FNAR01000001">
    <property type="protein sequence ID" value="SDD82428.1"/>
    <property type="molecule type" value="Genomic_DNA"/>
</dbReference>
<dbReference type="AlphaFoldDB" id="A0A1G6XW55"/>
<keyword evidence="1" id="KW-0472">Membrane</keyword>
<evidence type="ECO:0000313" key="4">
    <source>
        <dbReference type="Proteomes" id="UP000198823"/>
    </source>
</evidence>
<dbReference type="InterPro" id="IPR006750">
    <property type="entry name" value="YdcZ"/>
</dbReference>
<proteinExistence type="predicted"/>
<organism evidence="3 4">
    <name type="scientific">Bhargavaea beijingensis</name>
    <dbReference type="NCBI Taxonomy" id="426756"/>
    <lineage>
        <taxon>Bacteria</taxon>
        <taxon>Bacillati</taxon>
        <taxon>Bacillota</taxon>
        <taxon>Bacilli</taxon>
        <taxon>Bacillales</taxon>
        <taxon>Caryophanaceae</taxon>
        <taxon>Bhargavaea</taxon>
    </lineage>
</organism>
<dbReference type="Proteomes" id="UP000198823">
    <property type="component" value="Unassembled WGS sequence"/>
</dbReference>
<keyword evidence="1" id="KW-0812">Transmembrane</keyword>
<feature type="transmembrane region" description="Helical" evidence="1">
    <location>
        <begin position="68"/>
        <end position="87"/>
    </location>
</feature>
<evidence type="ECO:0000313" key="2">
    <source>
        <dbReference type="EMBL" id="RSK25135.1"/>
    </source>
</evidence>
<dbReference type="PANTHER" id="PTHR34821:SF2">
    <property type="entry name" value="INNER MEMBRANE PROTEIN YDCZ"/>
    <property type="match status" value="1"/>
</dbReference>
<dbReference type="GO" id="GO:0005886">
    <property type="term" value="C:plasma membrane"/>
    <property type="evidence" value="ECO:0007669"/>
    <property type="project" value="TreeGrafter"/>
</dbReference>
<dbReference type="OrthoDB" id="7864805at2"/>
<evidence type="ECO:0000256" key="1">
    <source>
        <dbReference type="SAM" id="Phobius"/>
    </source>
</evidence>
<reference evidence="3 4" key="1">
    <citation type="submission" date="2016-10" db="EMBL/GenBank/DDBJ databases">
        <authorList>
            <person name="de Groot N.N."/>
        </authorList>
    </citation>
    <scope>NUCLEOTIDE SEQUENCE [LARGE SCALE GENOMIC DNA]</scope>
    <source>
        <strain evidence="3 4">CGMCC 1.6762</strain>
    </source>
</reference>
<gene>
    <name evidence="2" type="ORF">EJA12_12450</name>
    <name evidence="3" type="ORF">SAMN04488126_101212</name>
</gene>
<dbReference type="Proteomes" id="UP000272481">
    <property type="component" value="Unassembled WGS sequence"/>
</dbReference>
<accession>A0A1G6XW55</accession>
<keyword evidence="1" id="KW-1133">Transmembrane helix</keyword>
<dbReference type="RefSeq" id="WP_092093327.1">
    <property type="nucleotide sequence ID" value="NZ_FNAR01000001.1"/>
</dbReference>
<dbReference type="STRING" id="426756.SAMN04488126_101212"/>
<dbReference type="PANTHER" id="PTHR34821">
    <property type="entry name" value="INNER MEMBRANE PROTEIN YDCZ"/>
    <property type="match status" value="1"/>
</dbReference>
<evidence type="ECO:0000313" key="5">
    <source>
        <dbReference type="Proteomes" id="UP000272481"/>
    </source>
</evidence>
<feature type="transmembrane region" description="Helical" evidence="1">
    <location>
        <begin position="93"/>
        <end position="113"/>
    </location>
</feature>